<comment type="caution">
    <text evidence="1">The sequence shown here is derived from an EMBL/GenBank/DDBJ whole genome shotgun (WGS) entry which is preliminary data.</text>
</comment>
<accession>A0AAP0NZB7</accession>
<proteinExistence type="predicted"/>
<gene>
    <name evidence="1" type="ORF">Sjap_012837</name>
</gene>
<organism evidence="1 2">
    <name type="scientific">Stephania japonica</name>
    <dbReference type="NCBI Taxonomy" id="461633"/>
    <lineage>
        <taxon>Eukaryota</taxon>
        <taxon>Viridiplantae</taxon>
        <taxon>Streptophyta</taxon>
        <taxon>Embryophyta</taxon>
        <taxon>Tracheophyta</taxon>
        <taxon>Spermatophyta</taxon>
        <taxon>Magnoliopsida</taxon>
        <taxon>Ranunculales</taxon>
        <taxon>Menispermaceae</taxon>
        <taxon>Menispermoideae</taxon>
        <taxon>Cissampelideae</taxon>
        <taxon>Stephania</taxon>
    </lineage>
</organism>
<name>A0AAP0NZB7_9MAGN</name>
<dbReference type="AlphaFoldDB" id="A0AAP0NZB7"/>
<dbReference type="Proteomes" id="UP001417504">
    <property type="component" value="Unassembled WGS sequence"/>
</dbReference>
<reference evidence="1 2" key="1">
    <citation type="submission" date="2024-01" db="EMBL/GenBank/DDBJ databases">
        <title>Genome assemblies of Stephania.</title>
        <authorList>
            <person name="Yang L."/>
        </authorList>
    </citation>
    <scope>NUCLEOTIDE SEQUENCE [LARGE SCALE GENOMIC DNA]</scope>
    <source>
        <strain evidence="1">QJT</strain>
        <tissue evidence="1">Leaf</tissue>
    </source>
</reference>
<sequence length="125" mass="13422">MHGRVGGFTNTRGWSSLLSFCSSSGLSKMTSISFSASSASFCAMLMSGSCKETSIVSSGSLQSSSIGVASFTSILSNGIALMVSTDIFWRIEFISSLNFLIPLFNPLIQFLLGEVHVLLKYLRET</sequence>
<keyword evidence="2" id="KW-1185">Reference proteome</keyword>
<evidence type="ECO:0000313" key="2">
    <source>
        <dbReference type="Proteomes" id="UP001417504"/>
    </source>
</evidence>
<protein>
    <submittedName>
        <fullName evidence="1">Uncharacterized protein</fullName>
    </submittedName>
</protein>
<evidence type="ECO:0000313" key="1">
    <source>
        <dbReference type="EMBL" id="KAK9123235.1"/>
    </source>
</evidence>
<dbReference type="EMBL" id="JBBNAE010000005">
    <property type="protein sequence ID" value="KAK9123235.1"/>
    <property type="molecule type" value="Genomic_DNA"/>
</dbReference>